<evidence type="ECO:0000256" key="1">
    <source>
        <dbReference type="SAM" id="MobiDB-lite"/>
    </source>
</evidence>
<protein>
    <submittedName>
        <fullName evidence="2">Uncharacterized protein</fullName>
    </submittedName>
</protein>
<feature type="compositionally biased region" description="Pro residues" evidence="1">
    <location>
        <begin position="102"/>
        <end position="118"/>
    </location>
</feature>
<sequence length="118" mass="12898">MPYELGKVETIIKPDDGGVISADIKVLATVSLHRGPTIIAEVDPRIAGEIEEDDHVIVDLPLIPSPNESRPQPRIVKIIKDEKLVNRVKAEIEKEPETMVPPVIPGQPATPPPEDMFG</sequence>
<gene>
    <name evidence="2" type="ORF">HA336_02055</name>
</gene>
<dbReference type="AlphaFoldDB" id="A0A832STE0"/>
<proteinExistence type="predicted"/>
<accession>A0A832STE0</accession>
<dbReference type="EMBL" id="DUJS01000002">
    <property type="protein sequence ID" value="HII70002.1"/>
    <property type="molecule type" value="Genomic_DNA"/>
</dbReference>
<name>A0A832STE0_9EURY</name>
<evidence type="ECO:0000313" key="2">
    <source>
        <dbReference type="EMBL" id="HII70002.1"/>
    </source>
</evidence>
<feature type="region of interest" description="Disordered" evidence="1">
    <location>
        <begin position="96"/>
        <end position="118"/>
    </location>
</feature>
<comment type="caution">
    <text evidence="2">The sequence shown here is derived from an EMBL/GenBank/DDBJ whole genome shotgun (WGS) entry which is preliminary data.</text>
</comment>
<dbReference type="GeneID" id="41583401"/>
<reference evidence="2" key="1">
    <citation type="journal article" date="2020" name="bioRxiv">
        <title>A rank-normalized archaeal taxonomy based on genome phylogeny resolves widespread incomplete and uneven classifications.</title>
        <authorList>
            <person name="Rinke C."/>
            <person name="Chuvochina M."/>
            <person name="Mussig A.J."/>
            <person name="Chaumeil P.-A."/>
            <person name="Waite D.W."/>
            <person name="Whitman W.B."/>
            <person name="Parks D.H."/>
            <person name="Hugenholtz P."/>
        </authorList>
    </citation>
    <scope>NUCLEOTIDE SEQUENCE</scope>
    <source>
        <strain evidence="2">UBA8853</strain>
    </source>
</reference>
<dbReference type="Proteomes" id="UP000619545">
    <property type="component" value="Unassembled WGS sequence"/>
</dbReference>
<evidence type="ECO:0000313" key="3">
    <source>
        <dbReference type="Proteomes" id="UP000619545"/>
    </source>
</evidence>
<organism evidence="2 3">
    <name type="scientific">Methanopyrus kandleri</name>
    <dbReference type="NCBI Taxonomy" id="2320"/>
    <lineage>
        <taxon>Archaea</taxon>
        <taxon>Methanobacteriati</taxon>
        <taxon>Methanobacteriota</taxon>
        <taxon>Methanomada group</taxon>
        <taxon>Methanopyri</taxon>
        <taxon>Methanopyrales</taxon>
        <taxon>Methanopyraceae</taxon>
        <taxon>Methanopyrus</taxon>
    </lineage>
</organism>
<dbReference type="RefSeq" id="WP_148679598.1">
    <property type="nucleotide sequence ID" value="NZ_DUJS01000002.1"/>
</dbReference>